<dbReference type="PRINTS" id="PR00081">
    <property type="entry name" value="GDHRDH"/>
</dbReference>
<evidence type="ECO:0000256" key="2">
    <source>
        <dbReference type="ARBA" id="ARBA00023002"/>
    </source>
</evidence>
<dbReference type="InterPro" id="IPR020904">
    <property type="entry name" value="Sc_DH/Rdtase_CS"/>
</dbReference>
<feature type="transmembrane region" description="Helical" evidence="4">
    <location>
        <begin position="43"/>
        <end position="62"/>
    </location>
</feature>
<comment type="caution">
    <text evidence="6">The sequence shown here is derived from an EMBL/GenBank/DDBJ whole genome shotgun (WGS) entry which is preliminary data.</text>
</comment>
<dbReference type="PANTHER" id="PTHR24322:SF736">
    <property type="entry name" value="RETINOL DEHYDROGENASE 10"/>
    <property type="match status" value="1"/>
</dbReference>
<keyword evidence="7" id="KW-1185">Reference proteome</keyword>
<keyword evidence="4" id="KW-1133">Transmembrane helix</keyword>
<evidence type="ECO:0000256" key="3">
    <source>
        <dbReference type="RuleBase" id="RU000363"/>
    </source>
</evidence>
<dbReference type="STRING" id="65357.A0A024GMU4"/>
<keyword evidence="4" id="KW-0472">Membrane</keyword>
<dbReference type="Gene3D" id="3.40.50.720">
    <property type="entry name" value="NAD(P)-binding Rossmann-like Domain"/>
    <property type="match status" value="1"/>
</dbReference>
<keyword evidence="2" id="KW-0560">Oxidoreductase</keyword>
<dbReference type="InterPro" id="IPR057326">
    <property type="entry name" value="KR_dom"/>
</dbReference>
<dbReference type="OrthoDB" id="10253736at2759"/>
<dbReference type="PANTHER" id="PTHR24322">
    <property type="entry name" value="PKSB"/>
    <property type="match status" value="1"/>
</dbReference>
<name>A0A024GMU4_9STRA</name>
<keyword evidence="4" id="KW-0812">Transmembrane</keyword>
<dbReference type="AlphaFoldDB" id="A0A024GMU4"/>
<feature type="transmembrane region" description="Helical" evidence="4">
    <location>
        <begin position="6"/>
        <end position="22"/>
    </location>
</feature>
<dbReference type="PRINTS" id="PR00080">
    <property type="entry name" value="SDRFAMILY"/>
</dbReference>
<dbReference type="InterPro" id="IPR036291">
    <property type="entry name" value="NAD(P)-bd_dom_sf"/>
</dbReference>
<evidence type="ECO:0000259" key="5">
    <source>
        <dbReference type="SMART" id="SM00822"/>
    </source>
</evidence>
<sequence length="331" mass="36963">MQGLIDYGYWILLALAVCYAYTKLHRVNARVQHLAKWRRNHQVILITGAAHGIGLSLSLKLWEQLDHLLLILIDIDEKGMDDLVSTLPNAPHHDVRTYACDIGNESEVQTCFHNILQDIAPLSVTAIINNAGIVVGRQFQTLTSCQIRRVFDVNILSHFWILQCILPSLKMSKVAHIVTISSVLGLVPSAKLTDYCASKAALIAFHDSLRLELHSNDRIKMLLVCPIGVDTGMFAGAFQGNEFSKKLTRFVSPLLDVTQVAHRIFEAMIAEDQILISCAGGWRGFAYPWMLYLIRCLPVSFFDWIIGLAGGKHGMDTFIGPQATEKVKRSK</sequence>
<gene>
    <name evidence="6" type="ORF">BN9_088630</name>
</gene>
<accession>A0A024GMU4</accession>
<dbReference type="Proteomes" id="UP000053237">
    <property type="component" value="Unassembled WGS sequence"/>
</dbReference>
<dbReference type="PROSITE" id="PS00061">
    <property type="entry name" value="ADH_SHORT"/>
    <property type="match status" value="1"/>
</dbReference>
<protein>
    <recommendedName>
        <fullName evidence="5">Ketoreductase domain-containing protein</fullName>
    </recommendedName>
</protein>
<evidence type="ECO:0000256" key="1">
    <source>
        <dbReference type="ARBA" id="ARBA00006484"/>
    </source>
</evidence>
<dbReference type="EMBL" id="CAIX01000189">
    <property type="protein sequence ID" value="CCI47844.1"/>
    <property type="molecule type" value="Genomic_DNA"/>
</dbReference>
<evidence type="ECO:0000256" key="4">
    <source>
        <dbReference type="SAM" id="Phobius"/>
    </source>
</evidence>
<dbReference type="Pfam" id="PF00106">
    <property type="entry name" value="adh_short"/>
    <property type="match status" value="1"/>
</dbReference>
<organism evidence="6 7">
    <name type="scientific">Albugo candida</name>
    <dbReference type="NCBI Taxonomy" id="65357"/>
    <lineage>
        <taxon>Eukaryota</taxon>
        <taxon>Sar</taxon>
        <taxon>Stramenopiles</taxon>
        <taxon>Oomycota</taxon>
        <taxon>Peronosporomycetes</taxon>
        <taxon>Albuginales</taxon>
        <taxon>Albuginaceae</taxon>
        <taxon>Albugo</taxon>
    </lineage>
</organism>
<reference evidence="6 7" key="1">
    <citation type="submission" date="2012-05" db="EMBL/GenBank/DDBJ databases">
        <title>Recombination and specialization in a pathogen metapopulation.</title>
        <authorList>
            <person name="Gardiner A."/>
            <person name="Kemen E."/>
            <person name="Schultz-Larsen T."/>
            <person name="MacLean D."/>
            <person name="Van Oosterhout C."/>
            <person name="Jones J.D.G."/>
        </authorList>
    </citation>
    <scope>NUCLEOTIDE SEQUENCE [LARGE SCALE GENOMIC DNA]</scope>
    <source>
        <strain evidence="6 7">Ac Nc2</strain>
    </source>
</reference>
<comment type="similarity">
    <text evidence="1 3">Belongs to the short-chain dehydrogenases/reductases (SDR) family.</text>
</comment>
<dbReference type="SUPFAM" id="SSF51735">
    <property type="entry name" value="NAD(P)-binding Rossmann-fold domains"/>
    <property type="match status" value="1"/>
</dbReference>
<dbReference type="GO" id="GO:0016616">
    <property type="term" value="F:oxidoreductase activity, acting on the CH-OH group of donors, NAD or NADP as acceptor"/>
    <property type="evidence" value="ECO:0007669"/>
    <property type="project" value="TreeGrafter"/>
</dbReference>
<proteinExistence type="inferred from homology"/>
<evidence type="ECO:0000313" key="7">
    <source>
        <dbReference type="Proteomes" id="UP000053237"/>
    </source>
</evidence>
<dbReference type="InParanoid" id="A0A024GMU4"/>
<evidence type="ECO:0000313" key="6">
    <source>
        <dbReference type="EMBL" id="CCI47844.1"/>
    </source>
</evidence>
<dbReference type="InterPro" id="IPR002347">
    <property type="entry name" value="SDR_fam"/>
</dbReference>
<dbReference type="SMART" id="SM00822">
    <property type="entry name" value="PKS_KR"/>
    <property type="match status" value="1"/>
</dbReference>
<feature type="domain" description="Ketoreductase" evidence="5">
    <location>
        <begin position="42"/>
        <end position="237"/>
    </location>
</feature>